<dbReference type="InterPro" id="IPR052155">
    <property type="entry name" value="Biofilm_reg_signaling"/>
</dbReference>
<evidence type="ECO:0000259" key="2">
    <source>
        <dbReference type="PROSITE" id="PS50883"/>
    </source>
</evidence>
<protein>
    <submittedName>
        <fullName evidence="4">EAL domain-containing protein</fullName>
    </submittedName>
</protein>
<dbReference type="Proteomes" id="UP000471152">
    <property type="component" value="Unassembled WGS sequence"/>
</dbReference>
<accession>A0A6P0ES44</accession>
<dbReference type="InterPro" id="IPR035919">
    <property type="entry name" value="EAL_sf"/>
</dbReference>
<dbReference type="EMBL" id="JAAGWB010000024">
    <property type="protein sequence ID" value="NEN51340.1"/>
    <property type="molecule type" value="Genomic_DNA"/>
</dbReference>
<dbReference type="PROSITE" id="PS50883">
    <property type="entry name" value="EAL"/>
    <property type="match status" value="1"/>
</dbReference>
<evidence type="ECO:0000256" key="1">
    <source>
        <dbReference type="SAM" id="MobiDB-lite"/>
    </source>
</evidence>
<dbReference type="SUPFAM" id="SSF55073">
    <property type="entry name" value="Nucleotide cyclase"/>
    <property type="match status" value="1"/>
</dbReference>
<dbReference type="CDD" id="cd01948">
    <property type="entry name" value="EAL"/>
    <property type="match status" value="1"/>
</dbReference>
<feature type="domain" description="GGDEF" evidence="3">
    <location>
        <begin position="254"/>
        <end position="388"/>
    </location>
</feature>
<dbReference type="InterPro" id="IPR043128">
    <property type="entry name" value="Rev_trsase/Diguanyl_cyclase"/>
</dbReference>
<proteinExistence type="predicted"/>
<feature type="compositionally biased region" description="Basic and acidic residues" evidence="1">
    <location>
        <begin position="74"/>
        <end position="85"/>
    </location>
</feature>
<feature type="compositionally biased region" description="Basic and acidic residues" evidence="1">
    <location>
        <begin position="53"/>
        <end position="63"/>
    </location>
</feature>
<evidence type="ECO:0000313" key="5">
    <source>
        <dbReference type="EMBL" id="NEN51340.1"/>
    </source>
</evidence>
<dbReference type="Pfam" id="PF00990">
    <property type="entry name" value="GGDEF"/>
    <property type="match status" value="1"/>
</dbReference>
<dbReference type="InterPro" id="IPR035965">
    <property type="entry name" value="PAS-like_dom_sf"/>
</dbReference>
<feature type="region of interest" description="Disordered" evidence="1">
    <location>
        <begin position="1"/>
        <end position="85"/>
    </location>
</feature>
<dbReference type="SMART" id="SM00052">
    <property type="entry name" value="EAL"/>
    <property type="match status" value="1"/>
</dbReference>
<dbReference type="Gene3D" id="3.30.70.270">
    <property type="match status" value="1"/>
</dbReference>
<dbReference type="InterPro" id="IPR001633">
    <property type="entry name" value="EAL_dom"/>
</dbReference>
<dbReference type="CDD" id="cd01949">
    <property type="entry name" value="GGDEF"/>
    <property type="match status" value="1"/>
</dbReference>
<dbReference type="InterPro" id="IPR013656">
    <property type="entry name" value="PAS_4"/>
</dbReference>
<evidence type="ECO:0000313" key="4">
    <source>
        <dbReference type="EMBL" id="NEK94452.1"/>
    </source>
</evidence>
<dbReference type="Pfam" id="PF00563">
    <property type="entry name" value="EAL"/>
    <property type="match status" value="1"/>
</dbReference>
<dbReference type="SUPFAM" id="SSF55785">
    <property type="entry name" value="PYP-like sensor domain (PAS domain)"/>
    <property type="match status" value="1"/>
</dbReference>
<dbReference type="PANTHER" id="PTHR44757">
    <property type="entry name" value="DIGUANYLATE CYCLASE DGCP"/>
    <property type="match status" value="1"/>
</dbReference>
<dbReference type="Gene3D" id="3.30.450.20">
    <property type="entry name" value="PAS domain"/>
    <property type="match status" value="1"/>
</dbReference>
<dbReference type="PANTHER" id="PTHR44757:SF2">
    <property type="entry name" value="BIOFILM ARCHITECTURE MAINTENANCE PROTEIN MBAA"/>
    <property type="match status" value="1"/>
</dbReference>
<sequence length="663" mass="71243">MPRPCGPDLQTGASDPQEVRKTRRSPARSAPRHPLRFHPARRGAAVVGDADESWTRDVPDRQPGRPAQGVHVPRGTDRRQLPRDIGHGEVTGRAHADLVAGVLDALPSPTVLIDADGTMLLANSAWRDAGDLLADDRLRVGVGANYFDVIRSLADDDADRAPVDELRELAAGTRSLVSLDHGLRTLAGLRWFHLQASRADQSGRLVVTHTDITSRVEAEQASDWRARHDHLTDLPNRAHLHELIDSELRRPGRGPVSVLFLDADGFKDVNDTLGHEVGDHLLRELASRLSGSTRTLDTVGRLGGDEFVVLCRDCDVEGALALAERFQRTFDAPFDLGERSTRLTVSIGVASAPDVAPGLRSTDLVRDADLAMYAAKSAGRNRVRVFSPDLRSAVEQRVLVAAELREAIDTGQLVLHYQPVLHLPTGEVSGVEALVRWQHPTRGLLAPCDFIPLAEQYGIVVPLTRWVLGEAARQCVEWERAGLSLITGVNISAAHFGTGTLVADVLDALDEAGLAPERLLLELTETSVAEDPLRAAAQFAQLRIAGVEVSIDDFGSGFSSLSQLVSIPAGVLKMDRSLLAGTATRRSESAAAISAVVGLAAACGMRSLAEGVETADQLALVTELGCAYAQGYFIARPMTAEDVPGWLAAHRAARSGGRLRQLA</sequence>
<reference evidence="5 7" key="2">
    <citation type="submission" date="2020-02" db="EMBL/GenBank/DDBJ databases">
        <title>The WGS of Modestobacter muralis DSM 100205.</title>
        <authorList>
            <person name="Jiang Z."/>
        </authorList>
    </citation>
    <scope>NUCLEOTIDE SEQUENCE [LARGE SCALE GENOMIC DNA]</scope>
    <source>
        <strain evidence="5 7">DSM 100205</strain>
    </source>
</reference>
<feature type="compositionally biased region" description="Basic residues" evidence="1">
    <location>
        <begin position="21"/>
        <end position="41"/>
    </location>
</feature>
<evidence type="ECO:0000313" key="6">
    <source>
        <dbReference type="Proteomes" id="UP000468828"/>
    </source>
</evidence>
<evidence type="ECO:0000259" key="3">
    <source>
        <dbReference type="PROSITE" id="PS50887"/>
    </source>
</evidence>
<dbReference type="SMART" id="SM00267">
    <property type="entry name" value="GGDEF"/>
    <property type="match status" value="1"/>
</dbReference>
<dbReference type="PROSITE" id="PS50887">
    <property type="entry name" value="GGDEF"/>
    <property type="match status" value="1"/>
</dbReference>
<reference evidence="4 6" key="1">
    <citation type="submission" date="2020-01" db="EMBL/GenBank/DDBJ databases">
        <title>the WGS Modestobacter muralis CPCC 204518.</title>
        <authorList>
            <person name="Jiang Z."/>
        </authorList>
    </citation>
    <scope>NUCLEOTIDE SEQUENCE [LARGE SCALE GENOMIC DNA]</scope>
    <source>
        <strain evidence="4 6">DSM 100205</strain>
    </source>
</reference>
<name>A0A6P0ES44_9ACTN</name>
<organism evidence="4 6">
    <name type="scientific">Modestobacter muralis</name>
    <dbReference type="NCBI Taxonomy" id="1608614"/>
    <lineage>
        <taxon>Bacteria</taxon>
        <taxon>Bacillati</taxon>
        <taxon>Actinomycetota</taxon>
        <taxon>Actinomycetes</taxon>
        <taxon>Geodermatophilales</taxon>
        <taxon>Geodermatophilaceae</taxon>
        <taxon>Modestobacter</taxon>
    </lineage>
</organism>
<gene>
    <name evidence="5" type="ORF">G3R41_10400</name>
    <name evidence="4" type="ORF">GCU67_09745</name>
</gene>
<keyword evidence="6" id="KW-1185">Reference proteome</keyword>
<feature type="domain" description="EAL" evidence="2">
    <location>
        <begin position="397"/>
        <end position="651"/>
    </location>
</feature>
<dbReference type="Gene3D" id="3.20.20.450">
    <property type="entry name" value="EAL domain"/>
    <property type="match status" value="1"/>
</dbReference>
<dbReference type="NCBIfam" id="TIGR00254">
    <property type="entry name" value="GGDEF"/>
    <property type="match status" value="1"/>
</dbReference>
<dbReference type="FunFam" id="3.30.70.270:FF:000001">
    <property type="entry name" value="Diguanylate cyclase domain protein"/>
    <property type="match status" value="1"/>
</dbReference>
<dbReference type="InterPro" id="IPR000160">
    <property type="entry name" value="GGDEF_dom"/>
</dbReference>
<comment type="caution">
    <text evidence="4">The sequence shown here is derived from an EMBL/GenBank/DDBJ whole genome shotgun (WGS) entry which is preliminary data.</text>
</comment>
<dbReference type="AlphaFoldDB" id="A0A6P0ES44"/>
<dbReference type="EMBL" id="JAAGWH010000022">
    <property type="protein sequence ID" value="NEK94452.1"/>
    <property type="molecule type" value="Genomic_DNA"/>
</dbReference>
<dbReference type="InterPro" id="IPR029787">
    <property type="entry name" value="Nucleotide_cyclase"/>
</dbReference>
<dbReference type="SUPFAM" id="SSF141868">
    <property type="entry name" value="EAL domain-like"/>
    <property type="match status" value="1"/>
</dbReference>
<dbReference type="Proteomes" id="UP000468828">
    <property type="component" value="Unassembled WGS sequence"/>
</dbReference>
<evidence type="ECO:0000313" key="7">
    <source>
        <dbReference type="Proteomes" id="UP000471152"/>
    </source>
</evidence>
<dbReference type="Pfam" id="PF08448">
    <property type="entry name" value="PAS_4"/>
    <property type="match status" value="1"/>
</dbReference>